<accession>A0A0E9XAF0</accession>
<organism evidence="2">
    <name type="scientific">Anguilla anguilla</name>
    <name type="common">European freshwater eel</name>
    <name type="synonym">Muraena anguilla</name>
    <dbReference type="NCBI Taxonomy" id="7936"/>
    <lineage>
        <taxon>Eukaryota</taxon>
        <taxon>Metazoa</taxon>
        <taxon>Chordata</taxon>
        <taxon>Craniata</taxon>
        <taxon>Vertebrata</taxon>
        <taxon>Euteleostomi</taxon>
        <taxon>Actinopterygii</taxon>
        <taxon>Neopterygii</taxon>
        <taxon>Teleostei</taxon>
        <taxon>Anguilliformes</taxon>
        <taxon>Anguillidae</taxon>
        <taxon>Anguilla</taxon>
    </lineage>
</organism>
<proteinExistence type="predicted"/>
<feature type="compositionally biased region" description="Basic residues" evidence="1">
    <location>
        <begin position="1"/>
        <end position="11"/>
    </location>
</feature>
<evidence type="ECO:0000256" key="1">
    <source>
        <dbReference type="SAM" id="MobiDB-lite"/>
    </source>
</evidence>
<feature type="region of interest" description="Disordered" evidence="1">
    <location>
        <begin position="1"/>
        <end position="36"/>
    </location>
</feature>
<reference evidence="2" key="1">
    <citation type="submission" date="2014-11" db="EMBL/GenBank/DDBJ databases">
        <authorList>
            <person name="Amaro Gonzalez C."/>
        </authorList>
    </citation>
    <scope>NUCLEOTIDE SEQUENCE</scope>
</reference>
<dbReference type="EMBL" id="GBXM01009161">
    <property type="protein sequence ID" value="JAH99416.1"/>
    <property type="molecule type" value="Transcribed_RNA"/>
</dbReference>
<dbReference type="AlphaFoldDB" id="A0A0E9XAF0"/>
<sequence length="36" mass="4222">MTSSLSKHRLGQRVMLSQPRRHDNKLHYQDNDTSAL</sequence>
<reference evidence="2" key="2">
    <citation type="journal article" date="2015" name="Fish Shellfish Immunol.">
        <title>Early steps in the European eel (Anguilla anguilla)-Vibrio vulnificus interaction in the gills: Role of the RtxA13 toxin.</title>
        <authorList>
            <person name="Callol A."/>
            <person name="Pajuelo D."/>
            <person name="Ebbesson L."/>
            <person name="Teles M."/>
            <person name="MacKenzie S."/>
            <person name="Amaro C."/>
        </authorList>
    </citation>
    <scope>NUCLEOTIDE SEQUENCE</scope>
</reference>
<name>A0A0E9XAF0_ANGAN</name>
<evidence type="ECO:0000313" key="2">
    <source>
        <dbReference type="EMBL" id="JAH99416.1"/>
    </source>
</evidence>
<protein>
    <submittedName>
        <fullName evidence="2">Uncharacterized protein</fullName>
    </submittedName>
</protein>